<comment type="caution">
    <text evidence="6">The sequence shown here is derived from an EMBL/GenBank/DDBJ whole genome shotgun (WGS) entry which is preliminary data.</text>
</comment>
<dbReference type="InterPro" id="IPR002213">
    <property type="entry name" value="UDP_glucos_trans"/>
</dbReference>
<dbReference type="AlphaFoldDB" id="A0A3S4QXB2"/>
<dbReference type="InterPro" id="IPR050271">
    <property type="entry name" value="UDP-glycosyltransferase"/>
</dbReference>
<reference evidence="6" key="2">
    <citation type="submission" date="2018-11" db="EMBL/GenBank/DDBJ databases">
        <title>Trombidioid mite genomics.</title>
        <authorList>
            <person name="Dong X."/>
        </authorList>
    </citation>
    <scope>NUCLEOTIDE SEQUENCE</scope>
    <source>
        <strain evidence="6">UoL-WK</strain>
    </source>
</reference>
<keyword evidence="8" id="KW-1185">Reference proteome</keyword>
<accession>A0A3S4QXB2</accession>
<evidence type="ECO:0000313" key="6">
    <source>
        <dbReference type="EMBL" id="RWS08865.1"/>
    </source>
</evidence>
<dbReference type="InterPro" id="IPR035595">
    <property type="entry name" value="UDP_glycos_trans_CS"/>
</dbReference>
<gene>
    <name evidence="6" type="ORF">B4U79_12195</name>
    <name evidence="7" type="ORF">B4U79_12580</name>
</gene>
<evidence type="ECO:0000313" key="8">
    <source>
        <dbReference type="Proteomes" id="UP000285301"/>
    </source>
</evidence>
<dbReference type="STRING" id="1965070.A0A3S4QXB2"/>
<dbReference type="GO" id="GO:0015020">
    <property type="term" value="F:glucuronosyltransferase activity"/>
    <property type="evidence" value="ECO:0007669"/>
    <property type="project" value="UniProtKB-EC"/>
</dbReference>
<evidence type="ECO:0000313" key="7">
    <source>
        <dbReference type="EMBL" id="RWS11509.1"/>
    </source>
</evidence>
<dbReference type="EMBL" id="NCKU01002748">
    <property type="protein sequence ID" value="RWS08865.1"/>
    <property type="molecule type" value="Genomic_DNA"/>
</dbReference>
<dbReference type="PROSITE" id="PS00375">
    <property type="entry name" value="UDPGT"/>
    <property type="match status" value="1"/>
</dbReference>
<keyword evidence="2 4" id="KW-0328">Glycosyltransferase</keyword>
<evidence type="ECO:0000256" key="3">
    <source>
        <dbReference type="ARBA" id="ARBA00022679"/>
    </source>
</evidence>
<dbReference type="SUPFAM" id="SSF53756">
    <property type="entry name" value="UDP-Glycosyltransferase/glycogen phosphorylase"/>
    <property type="match status" value="1"/>
</dbReference>
<evidence type="ECO:0000256" key="2">
    <source>
        <dbReference type="ARBA" id="ARBA00022676"/>
    </source>
</evidence>
<dbReference type="CDD" id="cd03784">
    <property type="entry name" value="GT1_Gtf-like"/>
    <property type="match status" value="1"/>
</dbReference>
<keyword evidence="3 4" id="KW-0808">Transferase</keyword>
<proteinExistence type="inferred from homology"/>
<dbReference type="OrthoDB" id="6504522at2759"/>
<dbReference type="PANTHER" id="PTHR48043:SF145">
    <property type="entry name" value="FI06409P-RELATED"/>
    <property type="match status" value="1"/>
</dbReference>
<comment type="similarity">
    <text evidence="1 4">Belongs to the UDP-glycosyltransferase family.</text>
</comment>
<comment type="subcellular location">
    <subcellularLocation>
        <location evidence="5">Membrane</location>
        <topology evidence="5">Single-pass membrane protein</topology>
    </subcellularLocation>
</comment>
<dbReference type="PANTHER" id="PTHR48043">
    <property type="entry name" value="EG:EG0003.4 PROTEIN-RELATED"/>
    <property type="match status" value="1"/>
</dbReference>
<dbReference type="Pfam" id="PF00201">
    <property type="entry name" value="UDPGT"/>
    <property type="match status" value="1"/>
</dbReference>
<reference evidence="6 8" key="1">
    <citation type="journal article" date="2018" name="Gigascience">
        <title>Genomes of trombidid mites reveal novel predicted allergens and laterally-transferred genes associated with secondary metabolism.</title>
        <authorList>
            <person name="Dong X."/>
            <person name="Chaisiri K."/>
            <person name="Xia D."/>
            <person name="Armstrong S.D."/>
            <person name="Fang Y."/>
            <person name="Donnelly M.J."/>
            <person name="Kadowaki T."/>
            <person name="McGarry J.W."/>
            <person name="Darby A.C."/>
            <person name="Makepeace B.L."/>
        </authorList>
    </citation>
    <scope>NUCLEOTIDE SEQUENCE [LARGE SCALE GENOMIC DNA]</scope>
    <source>
        <strain evidence="6">UoL-WK</strain>
    </source>
</reference>
<evidence type="ECO:0000256" key="4">
    <source>
        <dbReference type="RuleBase" id="RU003718"/>
    </source>
</evidence>
<evidence type="ECO:0000256" key="1">
    <source>
        <dbReference type="ARBA" id="ARBA00009995"/>
    </source>
</evidence>
<organism evidence="6 8">
    <name type="scientific">Dinothrombium tinctorium</name>
    <dbReference type="NCBI Taxonomy" id="1965070"/>
    <lineage>
        <taxon>Eukaryota</taxon>
        <taxon>Metazoa</taxon>
        <taxon>Ecdysozoa</taxon>
        <taxon>Arthropoda</taxon>
        <taxon>Chelicerata</taxon>
        <taxon>Arachnida</taxon>
        <taxon>Acari</taxon>
        <taxon>Acariformes</taxon>
        <taxon>Trombidiformes</taxon>
        <taxon>Prostigmata</taxon>
        <taxon>Anystina</taxon>
        <taxon>Parasitengona</taxon>
        <taxon>Trombidioidea</taxon>
        <taxon>Trombidiidae</taxon>
        <taxon>Dinothrombium</taxon>
    </lineage>
</organism>
<dbReference type="Proteomes" id="UP000285301">
    <property type="component" value="Unassembled WGS sequence"/>
</dbReference>
<comment type="catalytic activity">
    <reaction evidence="5">
        <text>glucuronate acceptor + UDP-alpha-D-glucuronate = acceptor beta-D-glucuronoside + UDP + H(+)</text>
        <dbReference type="Rhea" id="RHEA:21032"/>
        <dbReference type="ChEBI" id="CHEBI:15378"/>
        <dbReference type="ChEBI" id="CHEBI:58052"/>
        <dbReference type="ChEBI" id="CHEBI:58223"/>
        <dbReference type="ChEBI" id="CHEBI:132367"/>
        <dbReference type="ChEBI" id="CHEBI:132368"/>
        <dbReference type="EC" id="2.4.1.17"/>
    </reaction>
</comment>
<name>A0A3S4QXB2_9ACAR</name>
<evidence type="ECO:0000256" key="5">
    <source>
        <dbReference type="RuleBase" id="RU362059"/>
    </source>
</evidence>
<sequence length="397" mass="45497">MNGTGHVNTVLGIANALKSRNHRVVFATDKSWQGKFENMGIEEELIDLEFSIIKEFFELANALYDKHLEIVSKVKPNIIIVDNVVPFPGLLAANKLILYVCSANPLIAIDDKRLPPCLLGLPLEDKHEWDKQREILNECRKPLWFEMNKKLEEYNIPALREYRIQHVSTNLNIYVYPKLLMDDYLRLCPLKDEWHGLDHSIRPSQEQFDLRPNFKKEHEKLIYLSMGSFASNLFGLMSHLIKLLAKCKHKIIIVTGQNHDKYELPENMWGGPFLPQLQILPLVDLVITHGGNNTFIESLYFGKPMIIIPLFGDQPDNAQRAVDAKIGVRFDPFEVEESELLNAIESLLSDKEVAERVRKISTQLRASNSMDVLVPKIELIAKQPKIPTVELLFSVSL</sequence>
<dbReference type="GO" id="GO:0016020">
    <property type="term" value="C:membrane"/>
    <property type="evidence" value="ECO:0007669"/>
    <property type="project" value="UniProtKB-SubCell"/>
</dbReference>
<dbReference type="Gene3D" id="3.40.50.2000">
    <property type="entry name" value="Glycogen Phosphorylase B"/>
    <property type="match status" value="2"/>
</dbReference>
<dbReference type="EC" id="2.4.1.17" evidence="5"/>
<protein>
    <recommendedName>
        <fullName evidence="5">UDP-glucuronosyltransferase</fullName>
        <ecNumber evidence="5">2.4.1.17</ecNumber>
    </recommendedName>
</protein>
<dbReference type="EMBL" id="NCKU01001678">
    <property type="protein sequence ID" value="RWS11509.1"/>
    <property type="molecule type" value="Genomic_DNA"/>
</dbReference>